<evidence type="ECO:0000313" key="2">
    <source>
        <dbReference type="EMBL" id="PMQ21612.1"/>
    </source>
</evidence>
<dbReference type="GO" id="GO:0005975">
    <property type="term" value="P:carbohydrate metabolic process"/>
    <property type="evidence" value="ECO:0007669"/>
    <property type="project" value="InterPro"/>
</dbReference>
<accession>A0A2N7S645</accession>
<dbReference type="GO" id="GO:0008061">
    <property type="term" value="F:chitin binding"/>
    <property type="evidence" value="ECO:0007669"/>
    <property type="project" value="InterPro"/>
</dbReference>
<dbReference type="SMART" id="SM00636">
    <property type="entry name" value="Glyco_18"/>
    <property type="match status" value="1"/>
</dbReference>
<dbReference type="InterPro" id="IPR011583">
    <property type="entry name" value="Chitinase_II/V-like_cat"/>
</dbReference>
<organism evidence="2 3">
    <name type="scientific">Glutamicibacter arilaitensis</name>
    <dbReference type="NCBI Taxonomy" id="256701"/>
    <lineage>
        <taxon>Bacteria</taxon>
        <taxon>Bacillati</taxon>
        <taxon>Actinomycetota</taxon>
        <taxon>Actinomycetes</taxon>
        <taxon>Micrococcales</taxon>
        <taxon>Micrococcaceae</taxon>
        <taxon>Glutamicibacter</taxon>
    </lineage>
</organism>
<feature type="domain" description="GH18" evidence="1">
    <location>
        <begin position="1"/>
        <end position="330"/>
    </location>
</feature>
<dbReference type="SUPFAM" id="SSF51445">
    <property type="entry name" value="(Trans)glycosidases"/>
    <property type="match status" value="1"/>
</dbReference>
<protein>
    <recommendedName>
        <fullName evidence="1">GH18 domain-containing protein</fullName>
    </recommendedName>
</protein>
<dbReference type="PROSITE" id="PS51910">
    <property type="entry name" value="GH18_2"/>
    <property type="match status" value="1"/>
</dbReference>
<dbReference type="Proteomes" id="UP000235739">
    <property type="component" value="Unassembled WGS sequence"/>
</dbReference>
<reference evidence="2 3" key="1">
    <citation type="journal article" date="2017" name="Elife">
        <title>Extensive horizontal gene transfer in cheese-associated bacteria.</title>
        <authorList>
            <person name="Bonham K.S."/>
            <person name="Wolfe B.E."/>
            <person name="Dutton R.J."/>
        </authorList>
    </citation>
    <scope>NUCLEOTIDE SEQUENCE [LARGE SCALE GENOMIC DNA]</scope>
    <source>
        <strain evidence="2 3">JB182</strain>
    </source>
</reference>
<dbReference type="PANTHER" id="PTHR46066">
    <property type="entry name" value="CHITINASE DOMAIN-CONTAINING PROTEIN 1 FAMILY MEMBER"/>
    <property type="match status" value="1"/>
</dbReference>
<dbReference type="Gene3D" id="3.20.20.80">
    <property type="entry name" value="Glycosidases"/>
    <property type="match status" value="1"/>
</dbReference>
<dbReference type="EMBL" id="PNQX01000001">
    <property type="protein sequence ID" value="PMQ21612.1"/>
    <property type="molecule type" value="Genomic_DNA"/>
</dbReference>
<comment type="caution">
    <text evidence="2">The sequence shown here is derived from an EMBL/GenBank/DDBJ whole genome shotgun (WGS) entry which is preliminary data.</text>
</comment>
<evidence type="ECO:0000259" key="1">
    <source>
        <dbReference type="PROSITE" id="PS51910"/>
    </source>
</evidence>
<name>A0A2N7S645_9MICC</name>
<dbReference type="Pfam" id="PF00704">
    <property type="entry name" value="Glyco_hydro_18"/>
    <property type="match status" value="1"/>
</dbReference>
<evidence type="ECO:0000313" key="3">
    <source>
        <dbReference type="Proteomes" id="UP000235739"/>
    </source>
</evidence>
<proteinExistence type="predicted"/>
<dbReference type="InterPro" id="IPR001223">
    <property type="entry name" value="Glyco_hydro18_cat"/>
</dbReference>
<dbReference type="AlphaFoldDB" id="A0A2N7S645"/>
<gene>
    <name evidence="2" type="ORF">CIK84_08810</name>
</gene>
<dbReference type="InterPro" id="IPR017853">
    <property type="entry name" value="GH"/>
</dbReference>
<dbReference type="PANTHER" id="PTHR46066:SF2">
    <property type="entry name" value="CHITINASE DOMAIN-CONTAINING PROTEIN 1"/>
    <property type="match status" value="1"/>
</dbReference>
<sequence length="690" mass="77335">MAGVWVWTGHMWNERIRWVLETFGDRLTDVSLFAWSVNINGDLRETFNPALMDEYRAKWPHIRFWGCFRNMDDPDNGPYDIFQGLRGSAAARARLADQVQSEIFEAYPWIHGVDIDMELGGNGDPVASESIFEAVADRAHSLGRLASAALPPMTVDGSIGGENWVRYAQLGSMLDHVAVMSYDFAWGGSAPGPISPGWWLEQVYDWAASQIPASKLSMGLPAYGRFWSIHRYYIGEYRGQSGTYYAGWQLFNGLAPWEGHHKTGWILYRDPGSRTLWGITDCYDWRYPNQIEASRGVNFGTFNERPYAVRYGLPSASPIWSVADNSVGDALINYRINPAPVVDNTGALVSPHNGFTLTLEMLKRSPVAATVIDDYANSAQQLGDVYEQDGSAWKFAEVTDTYSQYRGSGRLKYAAGFGSRAMYSQARFQFAAAGRFGLTVQGITADLSSGGHLRLMQGAAVLAEQWLDPRVVGAAAGSGRQSMALRVREGSARVYFGSSDSNMFRLLQADVSPAFDGVVQLDASAAVWVDHLYLGDGWWYQPREAVEVELNGRRQLLGRVPRTGIRWDNANRFRPLADVDEHETRTAEISLDWDYDHWQDVPLEPGAETFLTVRPTDHDVWLGRLMVVDRDGATMAYFSDTDTLTYWRGRASHDWDLQGIALWSLGQEDVRFWETLEGGELPPETKRLNV</sequence>